<name>A0ABN9B0S0_9NEOB</name>
<dbReference type="EMBL" id="CATNWA010001837">
    <property type="protein sequence ID" value="CAI9541303.1"/>
    <property type="molecule type" value="Genomic_DNA"/>
</dbReference>
<proteinExistence type="predicted"/>
<dbReference type="Proteomes" id="UP001162483">
    <property type="component" value="Unassembled WGS sequence"/>
</dbReference>
<evidence type="ECO:0000313" key="1">
    <source>
        <dbReference type="EMBL" id="CAI9541303.1"/>
    </source>
</evidence>
<gene>
    <name evidence="1" type="ORF">SPARVUS_LOCUS1903280</name>
</gene>
<reference evidence="1" key="1">
    <citation type="submission" date="2023-05" db="EMBL/GenBank/DDBJ databases">
        <authorList>
            <person name="Stuckert A."/>
        </authorList>
    </citation>
    <scope>NUCLEOTIDE SEQUENCE</scope>
</reference>
<sequence>MTDQCTGLLPIPCDCCDQSQQITWQLYTFHSHSLGTIELLSAIVHSDHMVQGFCE</sequence>
<keyword evidence="2" id="KW-1185">Reference proteome</keyword>
<comment type="caution">
    <text evidence="1">The sequence shown here is derived from an EMBL/GenBank/DDBJ whole genome shotgun (WGS) entry which is preliminary data.</text>
</comment>
<organism evidence="1 2">
    <name type="scientific">Staurois parvus</name>
    <dbReference type="NCBI Taxonomy" id="386267"/>
    <lineage>
        <taxon>Eukaryota</taxon>
        <taxon>Metazoa</taxon>
        <taxon>Chordata</taxon>
        <taxon>Craniata</taxon>
        <taxon>Vertebrata</taxon>
        <taxon>Euteleostomi</taxon>
        <taxon>Amphibia</taxon>
        <taxon>Batrachia</taxon>
        <taxon>Anura</taxon>
        <taxon>Neobatrachia</taxon>
        <taxon>Ranoidea</taxon>
        <taxon>Ranidae</taxon>
        <taxon>Staurois</taxon>
    </lineage>
</organism>
<evidence type="ECO:0000313" key="2">
    <source>
        <dbReference type="Proteomes" id="UP001162483"/>
    </source>
</evidence>
<accession>A0ABN9B0S0</accession>
<protein>
    <submittedName>
        <fullName evidence="1">Uncharacterized protein</fullName>
    </submittedName>
</protein>